<evidence type="ECO:0008006" key="3">
    <source>
        <dbReference type="Google" id="ProtNLM"/>
    </source>
</evidence>
<dbReference type="Proteomes" id="UP001146067">
    <property type="component" value="Unassembled WGS sequence"/>
</dbReference>
<keyword evidence="2" id="KW-1185">Reference proteome</keyword>
<dbReference type="EMBL" id="JAPZVP010000001">
    <property type="protein sequence ID" value="MDA1358334.1"/>
    <property type="molecule type" value="Genomic_DNA"/>
</dbReference>
<sequence length="109" mass="11435">MVQVDPQALRDHAARLANGPMARVRTAADAANTVRLGDEDAYGIVFAQVIPPVLDLFLDDAGAALNSADDLGLGFAEVVNDTAIQHLAADQEVAALFDELGKELDGHTP</sequence>
<dbReference type="RefSeq" id="WP_270108127.1">
    <property type="nucleotide sequence ID" value="NZ_JAPZVP010000001.1"/>
</dbReference>
<name>A0A9X3SPY8_9ACTN</name>
<evidence type="ECO:0000313" key="2">
    <source>
        <dbReference type="Proteomes" id="UP001146067"/>
    </source>
</evidence>
<proteinExistence type="predicted"/>
<reference evidence="1" key="1">
    <citation type="submission" date="2022-12" db="EMBL/GenBank/DDBJ databases">
        <title>Gycomyces niveus sp.nov.,a novel actinomycete isolated from soil in Shouguan.</title>
        <authorList>
            <person name="Yang X."/>
        </authorList>
    </citation>
    <scope>NUCLEOTIDE SEQUENCE</scope>
    <source>
        <strain evidence="1">NEAU-A15</strain>
    </source>
</reference>
<accession>A0A9X3SPY8</accession>
<protein>
    <recommendedName>
        <fullName evidence="3">Excreted virulence factor EspC (Type VII ESX diderm)</fullName>
    </recommendedName>
</protein>
<comment type="caution">
    <text evidence="1">The sequence shown here is derived from an EMBL/GenBank/DDBJ whole genome shotgun (WGS) entry which is preliminary data.</text>
</comment>
<organism evidence="1 2">
    <name type="scientific">Glycomyces luteolus</name>
    <dbReference type="NCBI Taxonomy" id="2670330"/>
    <lineage>
        <taxon>Bacteria</taxon>
        <taxon>Bacillati</taxon>
        <taxon>Actinomycetota</taxon>
        <taxon>Actinomycetes</taxon>
        <taxon>Glycomycetales</taxon>
        <taxon>Glycomycetaceae</taxon>
        <taxon>Glycomyces</taxon>
    </lineage>
</organism>
<gene>
    <name evidence="1" type="ORF">O1R50_01805</name>
</gene>
<evidence type="ECO:0000313" key="1">
    <source>
        <dbReference type="EMBL" id="MDA1358334.1"/>
    </source>
</evidence>
<dbReference type="AlphaFoldDB" id="A0A9X3SPY8"/>